<dbReference type="Gene3D" id="3.30.160.660">
    <property type="match status" value="1"/>
</dbReference>
<dbReference type="Pfam" id="PF02624">
    <property type="entry name" value="YcaO"/>
    <property type="match status" value="1"/>
</dbReference>
<evidence type="ECO:0000313" key="2">
    <source>
        <dbReference type="EMBL" id="PDQ36099.1"/>
    </source>
</evidence>
<dbReference type="AlphaFoldDB" id="A0A2A6FTQ4"/>
<comment type="caution">
    <text evidence="2">The sequence shown here is derived from an EMBL/GenBank/DDBJ whole genome shotgun (WGS) entry which is preliminary data.</text>
</comment>
<feature type="domain" description="YcaO" evidence="1">
    <location>
        <begin position="74"/>
        <end position="412"/>
    </location>
</feature>
<gene>
    <name evidence="2" type="ORF">B5766_02895</name>
</gene>
<protein>
    <recommendedName>
        <fullName evidence="1">YcaO domain-containing protein</fullName>
    </recommendedName>
</protein>
<organism evidence="2 3">
    <name type="scientific">Candidatus Lumbricidiphila eiseniae</name>
    <dbReference type="NCBI Taxonomy" id="1969409"/>
    <lineage>
        <taxon>Bacteria</taxon>
        <taxon>Bacillati</taxon>
        <taxon>Actinomycetota</taxon>
        <taxon>Actinomycetes</taxon>
        <taxon>Micrococcales</taxon>
        <taxon>Microbacteriaceae</taxon>
        <taxon>Candidatus Lumbricidiphila</taxon>
    </lineage>
</organism>
<proteinExistence type="predicted"/>
<accession>A0A2A6FTQ4</accession>
<name>A0A2A6FTQ4_9MICO</name>
<evidence type="ECO:0000259" key="1">
    <source>
        <dbReference type="PROSITE" id="PS51664"/>
    </source>
</evidence>
<dbReference type="Proteomes" id="UP000219994">
    <property type="component" value="Unassembled WGS sequence"/>
</dbReference>
<sequence length="412" mass="45394">METDLIHCNAPSPKRFVQGTHRMCAPGETFERFSPFLGRCGITRLANVTNLDTIGLPVYVAIRPNSRGLSTSQGKGITRDAARVSAMMESFEGWHGENIVVTGPYARRREAEDLSGIRAVDVAGLYRRGESSAWSERRRLPWCVGRDLLTDSAVLVPYDAVSTDFTETVMPTPIIRTTNGLASGNLQLEAELHGLYEVLERDSVGRWTKQNPDWSDVVDPSTLDDENREIIAAVREAGLVVAVRQLPSWCGLPVFAAMIAPSLAQPSLPRATFSGYGAHLDPKVAVSRALTEAVQSRLALISGNRDDLWPSEYARVLDHRAADEWSRSIAAAPLSVNFTDVRDLSTSTLDEDLDLLLARLRDHVDFVVAVDLRHEELGIPVTKIVVSGMHGIPFDERRRFGISESISEVPKL</sequence>
<dbReference type="NCBIfam" id="TIGR00702">
    <property type="entry name" value="YcaO-type kinase domain"/>
    <property type="match status" value="1"/>
</dbReference>
<evidence type="ECO:0000313" key="3">
    <source>
        <dbReference type="Proteomes" id="UP000219994"/>
    </source>
</evidence>
<dbReference type="InterPro" id="IPR003776">
    <property type="entry name" value="YcaO-like_dom"/>
</dbReference>
<dbReference type="EMBL" id="NAEP01000023">
    <property type="protein sequence ID" value="PDQ36099.1"/>
    <property type="molecule type" value="Genomic_DNA"/>
</dbReference>
<dbReference type="PANTHER" id="PTHR37809:SF1">
    <property type="entry name" value="RIBOSOMAL PROTEIN S12 METHYLTHIOTRANSFERASE ACCESSORY FACTOR YCAO"/>
    <property type="match status" value="1"/>
</dbReference>
<reference evidence="3" key="1">
    <citation type="submission" date="2017-03" db="EMBL/GenBank/DDBJ databases">
        <authorList>
            <person name="Lund M.B."/>
        </authorList>
    </citation>
    <scope>NUCLEOTIDE SEQUENCE [LARGE SCALE GENOMIC DNA]</scope>
</reference>
<dbReference type="PROSITE" id="PS51664">
    <property type="entry name" value="YCAO"/>
    <property type="match status" value="1"/>
</dbReference>
<dbReference type="PANTHER" id="PTHR37809">
    <property type="entry name" value="RIBOSOMAL PROTEIN S12 METHYLTHIOTRANSFERASE ACCESSORY FACTOR YCAO"/>
    <property type="match status" value="1"/>
</dbReference>